<reference evidence="11 12" key="1">
    <citation type="submission" date="2015-08" db="EMBL/GenBank/DDBJ databases">
        <title>Next Generation Sequencing and Analysis of the Genome of Puccinia sorghi L Schw, the Causal Agent of Maize Common Rust.</title>
        <authorList>
            <person name="Rochi L."/>
            <person name="Burguener G."/>
            <person name="Darino M."/>
            <person name="Turjanski A."/>
            <person name="Kreff E."/>
            <person name="Dieguez M.J."/>
            <person name="Sacco F."/>
        </authorList>
    </citation>
    <scope>NUCLEOTIDE SEQUENCE [LARGE SCALE GENOMIC DNA]</scope>
    <source>
        <strain evidence="11 12">RO10H11247</strain>
    </source>
</reference>
<evidence type="ECO:0000256" key="2">
    <source>
        <dbReference type="ARBA" id="ARBA00013274"/>
    </source>
</evidence>
<dbReference type="InterPro" id="IPR002642">
    <property type="entry name" value="LysoPLipase_cat_dom"/>
</dbReference>
<evidence type="ECO:0000256" key="5">
    <source>
        <dbReference type="ARBA" id="ARBA00022963"/>
    </source>
</evidence>
<evidence type="ECO:0000256" key="9">
    <source>
        <dbReference type="RuleBase" id="RU362103"/>
    </source>
</evidence>
<comment type="caution">
    <text evidence="11">The sequence shown here is derived from an EMBL/GenBank/DDBJ whole genome shotgun (WGS) entry which is preliminary data.</text>
</comment>
<feature type="domain" description="PLA2c" evidence="10">
    <location>
        <begin position="48"/>
        <end position="652"/>
    </location>
</feature>
<dbReference type="Proteomes" id="UP000037035">
    <property type="component" value="Unassembled WGS sequence"/>
</dbReference>
<evidence type="ECO:0000259" key="10">
    <source>
        <dbReference type="PROSITE" id="PS51210"/>
    </source>
</evidence>
<dbReference type="InterPro" id="IPR016035">
    <property type="entry name" value="Acyl_Trfase/lysoPLipase"/>
</dbReference>
<keyword evidence="12" id="KW-1185">Reference proteome</keyword>
<gene>
    <name evidence="11" type="ORF">VP01_545g7</name>
</gene>
<dbReference type="GO" id="GO:0046475">
    <property type="term" value="P:glycerophospholipid catabolic process"/>
    <property type="evidence" value="ECO:0007669"/>
    <property type="project" value="TreeGrafter"/>
</dbReference>
<evidence type="ECO:0000256" key="7">
    <source>
        <dbReference type="ARBA" id="ARBA00023180"/>
    </source>
</evidence>
<dbReference type="STRING" id="27349.A0A0L6UJM6"/>
<comment type="catalytic activity">
    <reaction evidence="9">
        <text>a 1-acyl-sn-glycero-3-phosphocholine + H2O = sn-glycerol 3-phosphocholine + a fatty acid + H(+)</text>
        <dbReference type="Rhea" id="RHEA:15177"/>
        <dbReference type="ChEBI" id="CHEBI:15377"/>
        <dbReference type="ChEBI" id="CHEBI:15378"/>
        <dbReference type="ChEBI" id="CHEBI:16870"/>
        <dbReference type="ChEBI" id="CHEBI:28868"/>
        <dbReference type="ChEBI" id="CHEBI:58168"/>
        <dbReference type="EC" id="3.1.1.5"/>
    </reaction>
</comment>
<organism evidence="11 12">
    <name type="scientific">Puccinia sorghi</name>
    <dbReference type="NCBI Taxonomy" id="27349"/>
    <lineage>
        <taxon>Eukaryota</taxon>
        <taxon>Fungi</taxon>
        <taxon>Dikarya</taxon>
        <taxon>Basidiomycota</taxon>
        <taxon>Pucciniomycotina</taxon>
        <taxon>Pucciniomycetes</taxon>
        <taxon>Pucciniales</taxon>
        <taxon>Pucciniaceae</taxon>
        <taxon>Puccinia</taxon>
    </lineage>
</organism>
<dbReference type="GO" id="GO:0004622">
    <property type="term" value="F:phosphatidylcholine lysophospholipase activity"/>
    <property type="evidence" value="ECO:0007669"/>
    <property type="project" value="UniProtKB-EC"/>
</dbReference>
<keyword evidence="3 9" id="KW-0732">Signal</keyword>
<evidence type="ECO:0000256" key="1">
    <source>
        <dbReference type="ARBA" id="ARBA00008780"/>
    </source>
</evidence>
<keyword evidence="5 8" id="KW-0442">Lipid degradation</keyword>
<dbReference type="Pfam" id="PF01735">
    <property type="entry name" value="PLA2_B"/>
    <property type="match status" value="1"/>
</dbReference>
<dbReference type="OrthoDB" id="4084751at2759"/>
<sequence length="656" mass="71287">MSGFTQPTMPLRWSMLAYLFIWLANRHIIVHSQLSQSAQESYAPVRVKCPSDRQLLRLAGSPMYNNQTLSREESIFRAGRKSVTSPLWREFFTHGAGSATGYQGTPLMASNQNDWPVLGIAHSGGGERATLYGAGVLHALDAGTTVSPIRGVYQLASYTTGLSGGSWLVGSRAGHDYPSVPELFNKLIRMGSDIVLATGQFYTSFQFFEEVLLTVLQKQQAGFKTSLVDYWSIALGNHFLPAEKTKTFISAFVPTVASSGQLFSNLRNKPAVRKFQQPLPIIVSTQLPSVQGPVNPNGLPIQGVAYVPLSAPIYETTPFEFGSFDPQLSAFTPTEFLGTSLTSGIPTPAPSAHDASLSADPQAYCIRGFDQISFILGSSTALFNVLLGGSMPGLPSIYMGAMKYFIDRMEGSWDPLVAHYPNPFRGVKGPMGFDRSASDNLAIVDGGKLQALVWHYHSSENGQNIPLNPLLAPARQVDVILAADASADTDASYKYGANWPNGASMINTWLRTYRVLPKGSSNFPPIPLQPQVWINQGLNTRPTFFGCNASTTRGNGGYPLIIYLPNSPLSPSPTNTSTFKLQYSVSEKDAFLNSTATSTMTPRFGPKMTVDSQWPTCLSCALIDRSRNRLHVARSAACKACFARYCYQDGVGQPTS</sequence>
<keyword evidence="7" id="KW-0325">Glycoprotein</keyword>
<dbReference type="GO" id="GO:0004623">
    <property type="term" value="F:phospholipase A2 activity"/>
    <property type="evidence" value="ECO:0007669"/>
    <property type="project" value="TreeGrafter"/>
</dbReference>
<evidence type="ECO:0000256" key="6">
    <source>
        <dbReference type="ARBA" id="ARBA00023098"/>
    </source>
</evidence>
<evidence type="ECO:0000256" key="3">
    <source>
        <dbReference type="ARBA" id="ARBA00022729"/>
    </source>
</evidence>
<feature type="signal peptide" evidence="9">
    <location>
        <begin position="1"/>
        <end position="32"/>
    </location>
</feature>
<keyword evidence="4 8" id="KW-0378">Hydrolase</keyword>
<feature type="chain" id="PRO_5005394548" description="Lysophospholipase" evidence="9">
    <location>
        <begin position="33"/>
        <end position="656"/>
    </location>
</feature>
<dbReference type="SUPFAM" id="SSF52151">
    <property type="entry name" value="FabD/lysophospholipase-like"/>
    <property type="match status" value="1"/>
</dbReference>
<accession>A0A0L6UJM6</accession>
<dbReference type="PANTHER" id="PTHR10728:SF33">
    <property type="entry name" value="LYSOPHOSPHOLIPASE 1-RELATED"/>
    <property type="match status" value="1"/>
</dbReference>
<evidence type="ECO:0000313" key="12">
    <source>
        <dbReference type="Proteomes" id="UP000037035"/>
    </source>
</evidence>
<dbReference type="SMART" id="SM00022">
    <property type="entry name" value="PLAc"/>
    <property type="match status" value="1"/>
</dbReference>
<dbReference type="PROSITE" id="PS51210">
    <property type="entry name" value="PLA2C"/>
    <property type="match status" value="1"/>
</dbReference>
<dbReference type="VEuPathDB" id="FungiDB:VP01_545g7"/>
<dbReference type="EMBL" id="LAVV01010675">
    <property type="protein sequence ID" value="KNZ48718.1"/>
    <property type="molecule type" value="Genomic_DNA"/>
</dbReference>
<dbReference type="Gene3D" id="3.40.1090.10">
    <property type="entry name" value="Cytosolic phospholipase A2 catalytic domain"/>
    <property type="match status" value="1"/>
</dbReference>
<comment type="similarity">
    <text evidence="1 9">Belongs to the lysophospholipase family.</text>
</comment>
<proteinExistence type="inferred from homology"/>
<keyword evidence="6 8" id="KW-0443">Lipid metabolism</keyword>
<dbReference type="GO" id="GO:0005829">
    <property type="term" value="C:cytosol"/>
    <property type="evidence" value="ECO:0007669"/>
    <property type="project" value="TreeGrafter"/>
</dbReference>
<dbReference type="EC" id="3.1.1.5" evidence="2 9"/>
<evidence type="ECO:0000256" key="8">
    <source>
        <dbReference type="PROSITE-ProRule" id="PRU00555"/>
    </source>
</evidence>
<dbReference type="PANTHER" id="PTHR10728">
    <property type="entry name" value="CYTOSOLIC PHOSPHOLIPASE A2"/>
    <property type="match status" value="1"/>
</dbReference>
<protein>
    <recommendedName>
        <fullName evidence="2 9">Lysophospholipase</fullName>
        <ecNumber evidence="2 9">3.1.1.5</ecNumber>
    </recommendedName>
</protein>
<name>A0A0L6UJM6_9BASI</name>
<evidence type="ECO:0000313" key="11">
    <source>
        <dbReference type="EMBL" id="KNZ48718.1"/>
    </source>
</evidence>
<dbReference type="AlphaFoldDB" id="A0A0L6UJM6"/>
<evidence type="ECO:0000256" key="4">
    <source>
        <dbReference type="ARBA" id="ARBA00022801"/>
    </source>
</evidence>